<keyword evidence="2" id="KW-1185">Reference proteome</keyword>
<sequence length="64" mass="6946">CKIVTPSFQGRVSLKVLSEEIGVIGTDVTTLTRGNRDTENPQAKIMPTVEDVMTPKVGCRDIEA</sequence>
<evidence type="ECO:0000313" key="2">
    <source>
        <dbReference type="Proteomes" id="UP000828251"/>
    </source>
</evidence>
<comment type="caution">
    <text evidence="1">The sequence shown here is derived from an EMBL/GenBank/DDBJ whole genome shotgun (WGS) entry which is preliminary data.</text>
</comment>
<accession>A0A9D3VFB4</accession>
<feature type="non-terminal residue" evidence="1">
    <location>
        <position position="1"/>
    </location>
</feature>
<evidence type="ECO:0000313" key="1">
    <source>
        <dbReference type="EMBL" id="KAH1082250.1"/>
    </source>
</evidence>
<organism evidence="1 2">
    <name type="scientific">Gossypium stocksii</name>
    <dbReference type="NCBI Taxonomy" id="47602"/>
    <lineage>
        <taxon>Eukaryota</taxon>
        <taxon>Viridiplantae</taxon>
        <taxon>Streptophyta</taxon>
        <taxon>Embryophyta</taxon>
        <taxon>Tracheophyta</taxon>
        <taxon>Spermatophyta</taxon>
        <taxon>Magnoliopsida</taxon>
        <taxon>eudicotyledons</taxon>
        <taxon>Gunneridae</taxon>
        <taxon>Pentapetalae</taxon>
        <taxon>rosids</taxon>
        <taxon>malvids</taxon>
        <taxon>Malvales</taxon>
        <taxon>Malvaceae</taxon>
        <taxon>Malvoideae</taxon>
        <taxon>Gossypium</taxon>
    </lineage>
</organism>
<dbReference type="Proteomes" id="UP000828251">
    <property type="component" value="Unassembled WGS sequence"/>
</dbReference>
<gene>
    <name evidence="1" type="ORF">J1N35_022011</name>
</gene>
<proteinExistence type="predicted"/>
<reference evidence="1 2" key="1">
    <citation type="journal article" date="2021" name="Plant Biotechnol. J.">
        <title>Multi-omics assisted identification of the key and species-specific regulatory components of drought-tolerant mechanisms in Gossypium stocksii.</title>
        <authorList>
            <person name="Yu D."/>
            <person name="Ke L."/>
            <person name="Zhang D."/>
            <person name="Wu Y."/>
            <person name="Sun Y."/>
            <person name="Mei J."/>
            <person name="Sun J."/>
            <person name="Sun Y."/>
        </authorList>
    </citation>
    <scope>NUCLEOTIDE SEQUENCE [LARGE SCALE GENOMIC DNA]</scope>
    <source>
        <strain evidence="2">cv. E1</strain>
        <tissue evidence="1">Leaf</tissue>
    </source>
</reference>
<dbReference type="EMBL" id="JAIQCV010000007">
    <property type="protein sequence ID" value="KAH1082250.1"/>
    <property type="molecule type" value="Genomic_DNA"/>
</dbReference>
<name>A0A9D3VFB4_9ROSI</name>
<protein>
    <submittedName>
        <fullName evidence="1">Uncharacterized protein</fullName>
    </submittedName>
</protein>
<dbReference type="AlphaFoldDB" id="A0A9D3VFB4"/>